<evidence type="ECO:0000256" key="8">
    <source>
        <dbReference type="ARBA" id="ARBA00022989"/>
    </source>
</evidence>
<dbReference type="EC" id="1.1.1.34" evidence="13"/>
<dbReference type="InterPro" id="IPR009023">
    <property type="entry name" value="HMG_CoA_Rdtase_NAD(P)-bd_sf"/>
</dbReference>
<dbReference type="InterPro" id="IPR023282">
    <property type="entry name" value="HMG_CoA_Rdtase_N"/>
</dbReference>
<comment type="similarity">
    <text evidence="4 13">Belongs to the HMG-CoA reductase family.</text>
</comment>
<dbReference type="InterPro" id="IPR002202">
    <property type="entry name" value="HMG_CoA_Rdtase"/>
</dbReference>
<dbReference type="PROSITE" id="PS00318">
    <property type="entry name" value="HMG_COA_REDUCTASE_2"/>
    <property type="match status" value="1"/>
</dbReference>
<feature type="transmembrane region" description="Helical" evidence="13">
    <location>
        <begin position="43"/>
        <end position="64"/>
    </location>
</feature>
<evidence type="ECO:0000313" key="14">
    <source>
        <dbReference type="EMBL" id="CAL0313230.1"/>
    </source>
</evidence>
<protein>
    <recommendedName>
        <fullName evidence="13">3-hydroxy-3-methylglutaryl coenzyme A reductase</fullName>
        <shortName evidence="13">HMG-CoA reductase</shortName>
        <ecNumber evidence="13">1.1.1.34</ecNumber>
    </recommendedName>
</protein>
<dbReference type="SUPFAM" id="SSF56542">
    <property type="entry name" value="Substrate-binding domain of HMG-CoA reductase"/>
    <property type="match status" value="1"/>
</dbReference>
<dbReference type="Pfam" id="PF00368">
    <property type="entry name" value="HMG-CoA_red"/>
    <property type="match status" value="1"/>
</dbReference>
<comment type="caution">
    <text evidence="14">The sequence shown here is derived from an EMBL/GenBank/DDBJ whole genome shotgun (WGS) entry which is preliminary data.</text>
</comment>
<evidence type="ECO:0000256" key="3">
    <source>
        <dbReference type="ARBA" id="ARBA00005084"/>
    </source>
</evidence>
<organism evidence="14 15">
    <name type="scientific">Lupinus luteus</name>
    <name type="common">European yellow lupine</name>
    <dbReference type="NCBI Taxonomy" id="3873"/>
    <lineage>
        <taxon>Eukaryota</taxon>
        <taxon>Viridiplantae</taxon>
        <taxon>Streptophyta</taxon>
        <taxon>Embryophyta</taxon>
        <taxon>Tracheophyta</taxon>
        <taxon>Spermatophyta</taxon>
        <taxon>Magnoliopsida</taxon>
        <taxon>eudicotyledons</taxon>
        <taxon>Gunneridae</taxon>
        <taxon>Pentapetalae</taxon>
        <taxon>rosids</taxon>
        <taxon>fabids</taxon>
        <taxon>Fabales</taxon>
        <taxon>Fabaceae</taxon>
        <taxon>Papilionoideae</taxon>
        <taxon>50 kb inversion clade</taxon>
        <taxon>genistoids sensu lato</taxon>
        <taxon>core genistoids</taxon>
        <taxon>Genisteae</taxon>
        <taxon>Lupinus</taxon>
    </lineage>
</organism>
<dbReference type="InterPro" id="IPR009029">
    <property type="entry name" value="HMG_CoA_Rdtase_sub-bd_dom_sf"/>
</dbReference>
<dbReference type="GO" id="GO:0004420">
    <property type="term" value="F:hydroxymethylglutaryl-CoA reductase (NADPH) activity"/>
    <property type="evidence" value="ECO:0007669"/>
    <property type="project" value="UniProtKB-EC"/>
</dbReference>
<evidence type="ECO:0000313" key="15">
    <source>
        <dbReference type="Proteomes" id="UP001497480"/>
    </source>
</evidence>
<dbReference type="PROSITE" id="PS01192">
    <property type="entry name" value="HMG_COA_REDUCTASE_3"/>
    <property type="match status" value="1"/>
</dbReference>
<dbReference type="AlphaFoldDB" id="A0AAV1WUY0"/>
<gene>
    <name evidence="14" type="ORF">LLUT_LOCUS14290</name>
</gene>
<keyword evidence="12" id="KW-0414">Isoprene biosynthesis</keyword>
<dbReference type="InterPro" id="IPR004554">
    <property type="entry name" value="HMG_CoA_Rdtase_eu_arc"/>
</dbReference>
<dbReference type="GO" id="GO:0005789">
    <property type="term" value="C:endoplasmic reticulum membrane"/>
    <property type="evidence" value="ECO:0007669"/>
    <property type="project" value="UniProtKB-SubCell"/>
</dbReference>
<dbReference type="InterPro" id="IPR023076">
    <property type="entry name" value="HMG_CoA_Rdtase_CS"/>
</dbReference>
<evidence type="ECO:0000256" key="5">
    <source>
        <dbReference type="ARBA" id="ARBA00022692"/>
    </source>
</evidence>
<proteinExistence type="inferred from homology"/>
<keyword evidence="15" id="KW-1185">Reference proteome</keyword>
<dbReference type="PROSITE" id="PS50065">
    <property type="entry name" value="HMG_COA_REDUCTASE_4"/>
    <property type="match status" value="1"/>
</dbReference>
<evidence type="ECO:0000256" key="12">
    <source>
        <dbReference type="ARBA" id="ARBA00023229"/>
    </source>
</evidence>
<evidence type="ECO:0000256" key="2">
    <source>
        <dbReference type="ARBA" id="ARBA00004477"/>
    </source>
</evidence>
<comment type="subcellular location">
    <subcellularLocation>
        <location evidence="2 13">Endoplasmic reticulum membrane</location>
        <topology evidence="2 13">Multi-pass membrane protein</topology>
    </subcellularLocation>
    <subcellularLocation>
        <location evidence="1">Plastid membrane</location>
        <topology evidence="1">Multi-pass membrane protein</topology>
    </subcellularLocation>
</comment>
<dbReference type="InterPro" id="IPR023074">
    <property type="entry name" value="HMG_CoA_Rdtase_cat_sf"/>
</dbReference>
<dbReference type="SUPFAM" id="SSF55035">
    <property type="entry name" value="NAD-binding domain of HMG-CoA reductase"/>
    <property type="match status" value="1"/>
</dbReference>
<dbReference type="PRINTS" id="PR00071">
    <property type="entry name" value="HMGCOARDTASE"/>
</dbReference>
<dbReference type="PROSITE" id="PS00066">
    <property type="entry name" value="HMG_COA_REDUCTASE_1"/>
    <property type="match status" value="1"/>
</dbReference>
<comment type="catalytic activity">
    <reaction evidence="13">
        <text>(R)-mevalonate + 2 NADP(+) + CoA = (3S)-3-hydroxy-3-methylglutaryl-CoA + 2 NADPH + 2 H(+)</text>
        <dbReference type="Rhea" id="RHEA:15989"/>
        <dbReference type="ChEBI" id="CHEBI:15378"/>
        <dbReference type="ChEBI" id="CHEBI:36464"/>
        <dbReference type="ChEBI" id="CHEBI:43074"/>
        <dbReference type="ChEBI" id="CHEBI:57287"/>
        <dbReference type="ChEBI" id="CHEBI:57783"/>
        <dbReference type="ChEBI" id="CHEBI:58349"/>
        <dbReference type="EC" id="1.1.1.34"/>
    </reaction>
</comment>
<dbReference type="PANTHER" id="PTHR10572">
    <property type="entry name" value="3-HYDROXY-3-METHYLGLUTARYL-COENZYME A REDUCTASE"/>
    <property type="match status" value="1"/>
</dbReference>
<evidence type="ECO:0000256" key="6">
    <source>
        <dbReference type="ARBA" id="ARBA00022824"/>
    </source>
</evidence>
<dbReference type="Gene3D" id="3.30.70.420">
    <property type="entry name" value="Hydroxymethylglutaryl-CoA reductase, class I/II, NAD/NADP-binding domain"/>
    <property type="match status" value="1"/>
</dbReference>
<keyword evidence="11" id="KW-0325">Glycoprotein</keyword>
<dbReference type="CDD" id="cd00643">
    <property type="entry name" value="HMG-CoA_reductase_classI"/>
    <property type="match status" value="1"/>
</dbReference>
<dbReference type="GO" id="GO:0042170">
    <property type="term" value="C:plastid membrane"/>
    <property type="evidence" value="ECO:0007669"/>
    <property type="project" value="UniProtKB-SubCell"/>
</dbReference>
<evidence type="ECO:0000256" key="9">
    <source>
        <dbReference type="ARBA" id="ARBA00023002"/>
    </source>
</evidence>
<accession>A0AAV1WUY0</accession>
<evidence type="ECO:0000256" key="1">
    <source>
        <dbReference type="ARBA" id="ARBA00004446"/>
    </source>
</evidence>
<evidence type="ECO:0000256" key="11">
    <source>
        <dbReference type="ARBA" id="ARBA00023180"/>
    </source>
</evidence>
<keyword evidence="6 13" id="KW-0256">Endoplasmic reticulum</keyword>
<dbReference type="GO" id="GO:0005778">
    <property type="term" value="C:peroxisomal membrane"/>
    <property type="evidence" value="ECO:0007669"/>
    <property type="project" value="TreeGrafter"/>
</dbReference>
<feature type="transmembrane region" description="Helical" evidence="13">
    <location>
        <begin position="85"/>
        <end position="107"/>
    </location>
</feature>
<evidence type="ECO:0000256" key="10">
    <source>
        <dbReference type="ARBA" id="ARBA00023136"/>
    </source>
</evidence>
<dbReference type="FunFam" id="3.30.70.420:FF:000001">
    <property type="entry name" value="3-hydroxy-3-methylglutaryl coenzyme A reductase"/>
    <property type="match status" value="1"/>
</dbReference>
<dbReference type="NCBIfam" id="TIGR00533">
    <property type="entry name" value="HMG_CoA_R_NADP"/>
    <property type="match status" value="1"/>
</dbReference>
<sequence>MDLRRRPITAVPPPNAVVDSPLKTQKLKLNNHHHDSHQLQPFIPLYLTNALFFTLFFSVSYFLLHRWREKIRTSTPLHVVTVSETAAIVSLLASVVYLLGFFGIGFVHTFTSQASSNDDEVIIKEDSRKPGPCPAALVESFTPTTFVTLPKKVIENTVDLSRNSLITEDEEIVKLVVSGSLPSYSLETKLMDCRKAAVIRREAVQRLTGRSLKGLPVEGFDFGSILGQCCEMPIGFVQIPVGVAGPLLLDGEEYTVPMATTEGCLVASTNRGCKAIHVSGGASSVLLRDGMTRAPVVRFATAVRAAQLKFYLEDPLNFDTLALTFNKSSRFGRLQSIQPAIAGKNLYIRFRCSTGDAMGMNMVSKGVQNVLDFLQNDFPDMDVIGISGNFCSDKKAAAVNWVEGRGKSVVCEAIIKEEVVKKVLKTSVEALVELNMLKNLTGSAIAGSLGGFNAHASNIVSAIYIATGQDPAQNVESSHCITMMEAVNNGKDLHISVTMPSIEVGTVGGGTQLASQSACLNLLGVKGASKESPGSNSRLLATIVAGSVLAGELSLMSAIAAGQLVKSHMKYNRSSNHISNTVS</sequence>
<evidence type="ECO:0000256" key="4">
    <source>
        <dbReference type="ARBA" id="ARBA00007661"/>
    </source>
</evidence>
<dbReference type="GO" id="GO:0008299">
    <property type="term" value="P:isoprenoid biosynthetic process"/>
    <property type="evidence" value="ECO:0007669"/>
    <property type="project" value="UniProtKB-KW"/>
</dbReference>
<keyword evidence="9 13" id="KW-0560">Oxidoreductase</keyword>
<dbReference type="GO" id="GO:0015936">
    <property type="term" value="P:coenzyme A metabolic process"/>
    <property type="evidence" value="ECO:0007669"/>
    <property type="project" value="InterPro"/>
</dbReference>
<name>A0AAV1WUY0_LUPLU</name>
<dbReference type="Gene3D" id="1.10.3270.10">
    <property type="entry name" value="HMGR, N-terminal domain"/>
    <property type="match status" value="1"/>
</dbReference>
<dbReference type="Proteomes" id="UP001497480">
    <property type="component" value="Unassembled WGS sequence"/>
</dbReference>
<dbReference type="EMBL" id="CAXHTB010000010">
    <property type="protein sequence ID" value="CAL0313230.1"/>
    <property type="molecule type" value="Genomic_DNA"/>
</dbReference>
<dbReference type="Gene3D" id="3.90.770.10">
    <property type="entry name" value="3-hydroxy-3-methylglutaryl-coenzyme A Reductase, Chain A, domain 2"/>
    <property type="match status" value="1"/>
</dbReference>
<keyword evidence="7 13" id="KW-0521">NADP</keyword>
<evidence type="ECO:0000256" key="13">
    <source>
        <dbReference type="RuleBase" id="RU361219"/>
    </source>
</evidence>
<comment type="pathway">
    <text evidence="3 13">Metabolic intermediate biosynthesis; (R)-mevalonate biosynthesis; (R)-mevalonate from acetyl-CoA: step 3/3.</text>
</comment>
<keyword evidence="8 13" id="KW-1133">Transmembrane helix</keyword>
<dbReference type="FunFam" id="3.90.770.10:FF:000001">
    <property type="entry name" value="3-hydroxy-3-methylglutaryl coenzyme A reductase"/>
    <property type="match status" value="1"/>
</dbReference>
<dbReference type="FunFam" id="1.10.3270.10:FF:000002">
    <property type="entry name" value="3-hydroxy-3-methylglutaryl coenzyme A reductase"/>
    <property type="match status" value="1"/>
</dbReference>
<evidence type="ECO:0000256" key="7">
    <source>
        <dbReference type="ARBA" id="ARBA00022857"/>
    </source>
</evidence>
<reference evidence="14 15" key="1">
    <citation type="submission" date="2024-03" db="EMBL/GenBank/DDBJ databases">
        <authorList>
            <person name="Martinez-Hernandez J."/>
        </authorList>
    </citation>
    <scope>NUCLEOTIDE SEQUENCE [LARGE SCALE GENOMIC DNA]</scope>
</reference>
<dbReference type="PANTHER" id="PTHR10572:SF55">
    <property type="entry name" value="3-HYDROXY-3-METHYLGLUTARYL COENZYME A REDUCTASE"/>
    <property type="match status" value="1"/>
</dbReference>
<keyword evidence="5 13" id="KW-0812">Transmembrane</keyword>
<dbReference type="GO" id="GO:0016126">
    <property type="term" value="P:sterol biosynthetic process"/>
    <property type="evidence" value="ECO:0007669"/>
    <property type="project" value="UniProtKB-ARBA"/>
</dbReference>
<keyword evidence="10 13" id="KW-0472">Membrane</keyword>